<accession>Q1N0P0</accession>
<protein>
    <submittedName>
        <fullName evidence="1">Uncharacterized protein</fullName>
    </submittedName>
</protein>
<dbReference type="STRING" id="207949.RED65_05384"/>
<dbReference type="InterPro" id="IPR036237">
    <property type="entry name" value="Xyl_isomerase-like_sf"/>
</dbReference>
<dbReference type="PANTHER" id="PTHR42194:SF1">
    <property type="entry name" value="UPF0276 PROTEIN HI_1600"/>
    <property type="match status" value="1"/>
</dbReference>
<dbReference type="PANTHER" id="PTHR42194">
    <property type="entry name" value="UPF0276 PROTEIN HI_1600"/>
    <property type="match status" value="1"/>
</dbReference>
<dbReference type="NCBIfam" id="NF003818">
    <property type="entry name" value="PRK05409.1"/>
    <property type="match status" value="1"/>
</dbReference>
<comment type="caution">
    <text evidence="1">The sequence shown here is derived from an EMBL/GenBank/DDBJ whole genome shotgun (WGS) entry which is preliminary data.</text>
</comment>
<organism evidence="1 2">
    <name type="scientific">Bermanella marisrubri</name>
    <dbReference type="NCBI Taxonomy" id="207949"/>
    <lineage>
        <taxon>Bacteria</taxon>
        <taxon>Pseudomonadati</taxon>
        <taxon>Pseudomonadota</taxon>
        <taxon>Gammaproteobacteria</taxon>
        <taxon>Oceanospirillales</taxon>
        <taxon>Oceanospirillaceae</taxon>
        <taxon>Bermanella</taxon>
    </lineage>
</organism>
<dbReference type="EMBL" id="AAQH01000013">
    <property type="protein sequence ID" value="EAT11793.1"/>
    <property type="molecule type" value="Genomic_DNA"/>
</dbReference>
<sequence>MLEEMSQLTPQQIDFFEIAPENWIGLGGRFGKVLRSLTERFPFACHGLSLSIGSLDPLDESFVKDVKSFLDEHGIETYSEHLSYCSDHGHMYDLMPIPFTQEAVTHVSSRVRQVQDILERPLILENVSTYAKFGDLDELSFTTAILRETQCKMLLDVNNVYVNSINHSFDPYHYISSLPSAAIHYIHIAGHYDEADDLKVDTHGSPVKQDVWDLLAYAYDVHGVRPTVLERDFNFPPMDELLTETNQIKSIQMAAGEAGLVKHG</sequence>
<dbReference type="HOGENOM" id="CLU_064263_0_0_6"/>
<dbReference type="Pfam" id="PF05114">
    <property type="entry name" value="MbnB_TglH_ChrH"/>
    <property type="match status" value="1"/>
</dbReference>
<dbReference type="Gene3D" id="3.20.20.150">
    <property type="entry name" value="Divalent-metal-dependent TIM barrel enzymes"/>
    <property type="match status" value="1"/>
</dbReference>
<keyword evidence="2" id="KW-1185">Reference proteome</keyword>
<proteinExistence type="predicted"/>
<gene>
    <name evidence="1" type="ORF">RED65_05384</name>
</gene>
<evidence type="ECO:0000313" key="1">
    <source>
        <dbReference type="EMBL" id="EAT11793.1"/>
    </source>
</evidence>
<reference evidence="1 2" key="1">
    <citation type="submission" date="2006-03" db="EMBL/GenBank/DDBJ databases">
        <authorList>
            <person name="Pinhassi J."/>
            <person name="Pedros-Alio C."/>
            <person name="Ferriera S."/>
            <person name="Johnson J."/>
            <person name="Kravitz S."/>
            <person name="Halpern A."/>
            <person name="Remington K."/>
            <person name="Beeson K."/>
            <person name="Tran B."/>
            <person name="Rogers Y.-H."/>
            <person name="Friedman R."/>
            <person name="Venter J.C."/>
        </authorList>
    </citation>
    <scope>NUCLEOTIDE SEQUENCE [LARGE SCALE GENOMIC DNA]</scope>
    <source>
        <strain evidence="1 2">RED65</strain>
    </source>
</reference>
<evidence type="ECO:0000313" key="2">
    <source>
        <dbReference type="Proteomes" id="UP000004263"/>
    </source>
</evidence>
<dbReference type="InterPro" id="IPR007801">
    <property type="entry name" value="MbnB/TglH/ChrH"/>
</dbReference>
<dbReference type="SUPFAM" id="SSF51658">
    <property type="entry name" value="Xylose isomerase-like"/>
    <property type="match status" value="1"/>
</dbReference>
<dbReference type="Proteomes" id="UP000004263">
    <property type="component" value="Unassembled WGS sequence"/>
</dbReference>
<dbReference type="AlphaFoldDB" id="Q1N0P0"/>
<name>Q1N0P0_9GAMM</name>